<keyword evidence="2" id="KW-0482">Metalloprotease</keyword>
<accession>A0A516X049</accession>
<dbReference type="PANTHER" id="PTHR39420">
    <property type="match status" value="1"/>
</dbReference>
<dbReference type="NCBIfam" id="TIGR03883">
    <property type="entry name" value="DUF2342_F420"/>
    <property type="match status" value="1"/>
</dbReference>
<keyword evidence="2" id="KW-0645">Protease</keyword>
<dbReference type="SUPFAM" id="SSF55486">
    <property type="entry name" value="Metalloproteases ('zincins'), catalytic domain"/>
    <property type="match status" value="1"/>
</dbReference>
<reference evidence="2 3" key="1">
    <citation type="submission" date="2019-07" db="EMBL/GenBank/DDBJ databases">
        <title>Tomitella cavernea sp. nov., an actinomycete isolated from soil.</title>
        <authorList>
            <person name="Cheng J."/>
        </authorList>
    </citation>
    <scope>NUCLEOTIDE SEQUENCE [LARGE SCALE GENOMIC DNA]</scope>
    <source>
        <strain evidence="2 3">HY188</strain>
    </source>
</reference>
<dbReference type="RefSeq" id="WP_143906217.1">
    <property type="nucleotide sequence ID" value="NZ_CP041765.1"/>
</dbReference>
<dbReference type="EMBL" id="CP041765">
    <property type="protein sequence ID" value="QDQ96484.1"/>
    <property type="molecule type" value="Genomic_DNA"/>
</dbReference>
<feature type="region of interest" description="Disordered" evidence="1">
    <location>
        <begin position="1"/>
        <end position="23"/>
    </location>
</feature>
<proteinExistence type="predicted"/>
<dbReference type="KEGG" id="toy:FO059_02905"/>
<evidence type="ECO:0000313" key="3">
    <source>
        <dbReference type="Proteomes" id="UP000317344"/>
    </source>
</evidence>
<dbReference type="PANTHER" id="PTHR39420:SF1">
    <property type="entry name" value="HYDROLASE"/>
    <property type="match status" value="1"/>
</dbReference>
<sequence length="387" mass="41451">MPGLNPEGHDVSDHDVSDHDDADAVGRVDAGDIRQGFPGDDVDWALAARIAARLAPPGPTMTGYTRDQVYAELSRASAAAEPHVRRVTGLADGLPVPPARVVDRAGWARAATASMGVLTGPATGDAGPDDPGSAGSGLGLAGKAGGVQAGAVFAFLSTAILGQYDPFTDDGTLLLVAPNVVAVERALKVRPADFRMWVCLHEVTHRVQFSSSPWLTGYMRESIDLLSTEADEPLTDVLGRVAEQLRKRRRGEESPEDTGMIGLVSAAASEPQRQAIDRMLMLGTLLEGHADHVMDSVGPEVVPTVARIRAAFDHRREHNPSVIQRVMRSLLGVDAKMAQYVRGKAFVDAVVERVGMEQFNTVWTGPETLPLKDEIEEPQRWIARVLG</sequence>
<name>A0A516X049_9ACTN</name>
<organism evidence="2 3">
    <name type="scientific">Tomitella fengzijianii</name>
    <dbReference type="NCBI Taxonomy" id="2597660"/>
    <lineage>
        <taxon>Bacteria</taxon>
        <taxon>Bacillati</taxon>
        <taxon>Actinomycetota</taxon>
        <taxon>Actinomycetes</taxon>
        <taxon>Mycobacteriales</taxon>
        <taxon>Tomitella</taxon>
    </lineage>
</organism>
<keyword evidence="3" id="KW-1185">Reference proteome</keyword>
<dbReference type="Gene3D" id="1.20.150.30">
    <property type="entry name" value="Zincin-like metallopeptidase, N-terminal domain"/>
    <property type="match status" value="1"/>
</dbReference>
<evidence type="ECO:0000256" key="1">
    <source>
        <dbReference type="SAM" id="MobiDB-lite"/>
    </source>
</evidence>
<feature type="compositionally biased region" description="Basic and acidic residues" evidence="1">
    <location>
        <begin position="7"/>
        <end position="23"/>
    </location>
</feature>
<protein>
    <submittedName>
        <fullName evidence="2">Zinc-dependent metalloprotease</fullName>
    </submittedName>
</protein>
<dbReference type="NCBIfam" id="TIGR03624">
    <property type="entry name" value="putative hydrolase"/>
    <property type="match status" value="1"/>
</dbReference>
<dbReference type="InterPro" id="IPR022454">
    <property type="entry name" value="CHP03883_F420-assoc"/>
</dbReference>
<dbReference type="OrthoDB" id="142939at2"/>
<dbReference type="Proteomes" id="UP000317344">
    <property type="component" value="Chromosome"/>
</dbReference>
<evidence type="ECO:0000313" key="2">
    <source>
        <dbReference type="EMBL" id="QDQ96484.1"/>
    </source>
</evidence>
<dbReference type="Pfam" id="PF10103">
    <property type="entry name" value="Zincin_2"/>
    <property type="match status" value="1"/>
</dbReference>
<reference evidence="2 3" key="2">
    <citation type="submission" date="2019-07" db="EMBL/GenBank/DDBJ databases">
        <authorList>
            <person name="Huang Y."/>
        </authorList>
    </citation>
    <scope>NUCLEOTIDE SEQUENCE [LARGE SCALE GENOMIC DNA]</scope>
    <source>
        <strain evidence="2 3">HY188</strain>
    </source>
</reference>
<dbReference type="GO" id="GO:0006508">
    <property type="term" value="P:proteolysis"/>
    <property type="evidence" value="ECO:0007669"/>
    <property type="project" value="UniProtKB-KW"/>
</dbReference>
<gene>
    <name evidence="2" type="ORF">FO059_02905</name>
</gene>
<dbReference type="GO" id="GO:0008237">
    <property type="term" value="F:metallopeptidase activity"/>
    <property type="evidence" value="ECO:0007669"/>
    <property type="project" value="UniProtKB-KW"/>
</dbReference>
<keyword evidence="2" id="KW-0378">Hydrolase</keyword>
<dbReference type="InterPro" id="IPR042271">
    <property type="entry name" value="Zinicin_2_N"/>
</dbReference>
<dbReference type="InterPro" id="IPR018766">
    <property type="entry name" value="Zinicin_2"/>
</dbReference>
<dbReference type="AlphaFoldDB" id="A0A516X049"/>